<dbReference type="GeneID" id="108815912"/>
<dbReference type="InterPro" id="IPR032675">
    <property type="entry name" value="LRR_dom_sf"/>
</dbReference>
<dbReference type="PANTHER" id="PTHR31293">
    <property type="entry name" value="RNI-LIKE SUPERFAMILY PROTEIN"/>
    <property type="match status" value="1"/>
</dbReference>
<reference evidence="3" key="2">
    <citation type="submission" date="2025-08" db="UniProtKB">
        <authorList>
            <consortium name="RefSeq"/>
        </authorList>
    </citation>
    <scope>IDENTIFICATION</scope>
    <source>
        <tissue evidence="3">Leaf</tissue>
    </source>
</reference>
<dbReference type="PANTHER" id="PTHR31293:SF16">
    <property type="entry name" value="RNI-LIKE SUPERFAMILY PROTEIN"/>
    <property type="match status" value="1"/>
</dbReference>
<feature type="domain" description="FBD" evidence="1">
    <location>
        <begin position="372"/>
        <end position="451"/>
    </location>
</feature>
<dbReference type="OrthoDB" id="1024236at2759"/>
<dbReference type="SMART" id="SM00579">
    <property type="entry name" value="FBD"/>
    <property type="match status" value="1"/>
</dbReference>
<dbReference type="AlphaFoldDB" id="A0A9W3C4K3"/>
<dbReference type="Proteomes" id="UP000504610">
    <property type="component" value="Chromosome 7"/>
</dbReference>
<accession>A0A9W3C4K3</accession>
<dbReference type="InterPro" id="IPR006566">
    <property type="entry name" value="FBD"/>
</dbReference>
<keyword evidence="2" id="KW-1185">Reference proteome</keyword>
<dbReference type="SUPFAM" id="SSF52047">
    <property type="entry name" value="RNI-like"/>
    <property type="match status" value="1"/>
</dbReference>
<name>A0A9W3C4K3_RAPSA</name>
<evidence type="ECO:0000313" key="2">
    <source>
        <dbReference type="Proteomes" id="UP000504610"/>
    </source>
</evidence>
<organism evidence="2 3">
    <name type="scientific">Raphanus sativus</name>
    <name type="common">Radish</name>
    <name type="synonym">Raphanus raphanistrum var. sativus</name>
    <dbReference type="NCBI Taxonomy" id="3726"/>
    <lineage>
        <taxon>Eukaryota</taxon>
        <taxon>Viridiplantae</taxon>
        <taxon>Streptophyta</taxon>
        <taxon>Embryophyta</taxon>
        <taxon>Tracheophyta</taxon>
        <taxon>Spermatophyta</taxon>
        <taxon>Magnoliopsida</taxon>
        <taxon>eudicotyledons</taxon>
        <taxon>Gunneridae</taxon>
        <taxon>Pentapetalae</taxon>
        <taxon>rosids</taxon>
        <taxon>malvids</taxon>
        <taxon>Brassicales</taxon>
        <taxon>Brassicaceae</taxon>
        <taxon>Brassiceae</taxon>
        <taxon>Raphanus</taxon>
    </lineage>
</organism>
<protein>
    <submittedName>
        <fullName evidence="3">F-box/LRR-repeat protein At3g59210 isoform X1</fullName>
    </submittedName>
</protein>
<reference evidence="2" key="1">
    <citation type="journal article" date="2019" name="Database">
        <title>The radish genome database (RadishGD): an integrated information resource for radish genomics.</title>
        <authorList>
            <person name="Yu H.J."/>
            <person name="Baek S."/>
            <person name="Lee Y.J."/>
            <person name="Cho A."/>
            <person name="Mun J.H."/>
        </authorList>
    </citation>
    <scope>NUCLEOTIDE SEQUENCE [LARGE SCALE GENOMIC DNA]</scope>
    <source>
        <strain evidence="2">cv. WK10039</strain>
    </source>
</reference>
<sequence>MASRIIAQFIVMGSGILGRAVFQAYRQAIANASKTGVAQEAMQNAVRKAGKAINAQEARQILGVTEQTSWVEILQGVTGDSYTKTKMNLDFDDSIRMHPGVRRQERDKIRRLFIKHVDRKLALHRDDPLNRLSIKCKDDVGPSPVIRWISKVLNRHVTEIVLHISSHWSWPLSSEVDASETMCQEFWEFCSVSSTTLKRLTLRFKQMFDENPKSVSFDTPNLVYFEYSDAIADTYPKVDFASLGEASLDLRMTHEQICKAKFSEDDLFKEEEGTMVGNATVLLMGICNVKKLYLSDNTLEVLAFCCKPMPVYDNLVHLTVKTDRDVEWESLTALLKNCQNLETLVFEGLLHREGMGSGECLCKPCDDEEVPTCLSSSPVKTLEIMKFGDICEDEDMDKMMEQVEYFLETMPNLEQLIIHYETSIDEDVVEVLSQFQMVSRECLSKCKIQVISDNLNLSST</sequence>
<proteinExistence type="predicted"/>
<dbReference type="RefSeq" id="XP_056846426.1">
    <property type="nucleotide sequence ID" value="XM_056990446.1"/>
</dbReference>
<dbReference type="Gene3D" id="3.80.10.10">
    <property type="entry name" value="Ribonuclease Inhibitor"/>
    <property type="match status" value="1"/>
</dbReference>
<gene>
    <name evidence="3" type="primary">LOC108815912</name>
</gene>
<evidence type="ECO:0000313" key="3">
    <source>
        <dbReference type="RefSeq" id="XP_056846426.1"/>
    </source>
</evidence>
<evidence type="ECO:0000259" key="1">
    <source>
        <dbReference type="SMART" id="SM00579"/>
    </source>
</evidence>
<dbReference type="InterPro" id="IPR055294">
    <property type="entry name" value="FBL60-like"/>
</dbReference>